<keyword evidence="2" id="KW-0378">Hydrolase</keyword>
<dbReference type="AlphaFoldDB" id="A0A7Y9IC16"/>
<feature type="domain" description="Helicase ATP-binding" evidence="1">
    <location>
        <begin position="1"/>
        <end position="145"/>
    </location>
</feature>
<dbReference type="PROSITE" id="PS51192">
    <property type="entry name" value="HELICASE_ATP_BIND_1"/>
    <property type="match status" value="1"/>
</dbReference>
<protein>
    <submittedName>
        <fullName evidence="2">Superfamily II DNA or RNA helicase</fullName>
    </submittedName>
</protein>
<gene>
    <name evidence="2" type="ORF">BKA15_005289</name>
</gene>
<dbReference type="InterPro" id="IPR050742">
    <property type="entry name" value="Helicase_Restrict-Modif_Enz"/>
</dbReference>
<dbReference type="GO" id="GO:0005829">
    <property type="term" value="C:cytosol"/>
    <property type="evidence" value="ECO:0007669"/>
    <property type="project" value="TreeGrafter"/>
</dbReference>
<keyword evidence="2" id="KW-0067">ATP-binding</keyword>
<accession>A0A7Y9IC16</accession>
<dbReference type="SUPFAM" id="SSF52540">
    <property type="entry name" value="P-loop containing nucleoside triphosphate hydrolases"/>
    <property type="match status" value="1"/>
</dbReference>
<organism evidence="2 3">
    <name type="scientific">Microlunatus parietis</name>
    <dbReference type="NCBI Taxonomy" id="682979"/>
    <lineage>
        <taxon>Bacteria</taxon>
        <taxon>Bacillati</taxon>
        <taxon>Actinomycetota</taxon>
        <taxon>Actinomycetes</taxon>
        <taxon>Propionibacteriales</taxon>
        <taxon>Propionibacteriaceae</taxon>
        <taxon>Microlunatus</taxon>
    </lineage>
</organism>
<keyword evidence="3" id="KW-1185">Reference proteome</keyword>
<dbReference type="GO" id="GO:0016787">
    <property type="term" value="F:hydrolase activity"/>
    <property type="evidence" value="ECO:0007669"/>
    <property type="project" value="InterPro"/>
</dbReference>
<dbReference type="CDD" id="cd17926">
    <property type="entry name" value="DEXHc_RE"/>
    <property type="match status" value="1"/>
</dbReference>
<name>A0A7Y9IC16_9ACTN</name>
<dbReference type="PANTHER" id="PTHR47396">
    <property type="entry name" value="TYPE I RESTRICTION ENZYME ECOKI R PROTEIN"/>
    <property type="match status" value="1"/>
</dbReference>
<keyword evidence="2" id="KW-0547">Nucleotide-binding</keyword>
<dbReference type="CDD" id="cd18785">
    <property type="entry name" value="SF2_C"/>
    <property type="match status" value="1"/>
</dbReference>
<dbReference type="GO" id="GO:0005524">
    <property type="term" value="F:ATP binding"/>
    <property type="evidence" value="ECO:0007669"/>
    <property type="project" value="InterPro"/>
</dbReference>
<dbReference type="PANTHER" id="PTHR47396:SF1">
    <property type="entry name" value="ATP-DEPENDENT HELICASE IRC3-RELATED"/>
    <property type="match status" value="1"/>
</dbReference>
<dbReference type="InterPro" id="IPR001650">
    <property type="entry name" value="Helicase_C-like"/>
</dbReference>
<dbReference type="Gene3D" id="3.40.50.300">
    <property type="entry name" value="P-loop containing nucleotide triphosphate hydrolases"/>
    <property type="match status" value="2"/>
</dbReference>
<dbReference type="InterPro" id="IPR014001">
    <property type="entry name" value="Helicase_ATP-bd"/>
</dbReference>
<dbReference type="EMBL" id="JACCBU010000001">
    <property type="protein sequence ID" value="NYE73960.1"/>
    <property type="molecule type" value="Genomic_DNA"/>
</dbReference>
<dbReference type="InterPro" id="IPR006935">
    <property type="entry name" value="Helicase/UvrB_N"/>
</dbReference>
<reference evidence="2 3" key="1">
    <citation type="submission" date="2020-07" db="EMBL/GenBank/DDBJ databases">
        <title>Sequencing the genomes of 1000 actinobacteria strains.</title>
        <authorList>
            <person name="Klenk H.-P."/>
        </authorList>
    </citation>
    <scope>NUCLEOTIDE SEQUENCE [LARGE SCALE GENOMIC DNA]</scope>
    <source>
        <strain evidence="2 3">DSM 22083</strain>
    </source>
</reference>
<evidence type="ECO:0000313" key="2">
    <source>
        <dbReference type="EMBL" id="NYE73960.1"/>
    </source>
</evidence>
<dbReference type="Pfam" id="PF00271">
    <property type="entry name" value="Helicase_C"/>
    <property type="match status" value="1"/>
</dbReference>
<dbReference type="Pfam" id="PF04851">
    <property type="entry name" value="ResIII"/>
    <property type="match status" value="1"/>
</dbReference>
<dbReference type="GO" id="GO:0004386">
    <property type="term" value="F:helicase activity"/>
    <property type="evidence" value="ECO:0007669"/>
    <property type="project" value="UniProtKB-KW"/>
</dbReference>
<comment type="caution">
    <text evidence="2">The sequence shown here is derived from an EMBL/GenBank/DDBJ whole genome shotgun (WGS) entry which is preliminary data.</text>
</comment>
<dbReference type="GO" id="GO:0003677">
    <property type="term" value="F:DNA binding"/>
    <property type="evidence" value="ECO:0007669"/>
    <property type="project" value="InterPro"/>
</dbReference>
<evidence type="ECO:0000259" key="1">
    <source>
        <dbReference type="PROSITE" id="PS51192"/>
    </source>
</evidence>
<proteinExistence type="predicted"/>
<keyword evidence="2" id="KW-0347">Helicase</keyword>
<sequence length="355" mass="37974">MLAHDDGVLVAPPGAGKTVMACALIAERAASTAVLVDRKALAEQWRARIETHLGFRPGQLCGGRSKLTGTVDILMMPTLARRDDVAELTQGYGQIIVDECHHLAAAAYDHSVKIIGAQFWLGLTATPKRRDGLGELVSWQLGPVRHTMGEAEPTALPDTWFSEPGPDRILTVHETGFTSELNDPSEAGALAAVHGALAADPARNEQIVEDVAAALSRGRNCLVLTRRLAHLTALAELLAGRGHDPLILRGGMRTADRRSVMERLAELNPGDGALVVGTTPFIGEGFDVPALDTLFLAAPISFDGLLLQCAGRVVRSAPGKTLAEVHDYHDHLAPMLAVSLRRRMPGYRALGFAQR</sequence>
<evidence type="ECO:0000313" key="3">
    <source>
        <dbReference type="Proteomes" id="UP000569914"/>
    </source>
</evidence>
<dbReference type="Proteomes" id="UP000569914">
    <property type="component" value="Unassembled WGS sequence"/>
</dbReference>
<dbReference type="InterPro" id="IPR027417">
    <property type="entry name" value="P-loop_NTPase"/>
</dbReference>
<dbReference type="SMART" id="SM00487">
    <property type="entry name" value="DEXDc"/>
    <property type="match status" value="1"/>
</dbReference>